<feature type="transmembrane region" description="Helical" evidence="5">
    <location>
        <begin position="143"/>
        <end position="165"/>
    </location>
</feature>
<dbReference type="GO" id="GO:0022857">
    <property type="term" value="F:transmembrane transporter activity"/>
    <property type="evidence" value="ECO:0007669"/>
    <property type="project" value="InterPro"/>
</dbReference>
<proteinExistence type="predicted"/>
<feature type="transmembrane region" description="Helical" evidence="5">
    <location>
        <begin position="109"/>
        <end position="131"/>
    </location>
</feature>
<evidence type="ECO:0000256" key="3">
    <source>
        <dbReference type="ARBA" id="ARBA00022989"/>
    </source>
</evidence>
<evidence type="ECO:0000259" key="6">
    <source>
        <dbReference type="PROSITE" id="PS50850"/>
    </source>
</evidence>
<dbReference type="AlphaFoldDB" id="E1QS91"/>
<evidence type="ECO:0000256" key="2">
    <source>
        <dbReference type="ARBA" id="ARBA00022692"/>
    </source>
</evidence>
<dbReference type="STRING" id="572478.Vdis_0069"/>
<evidence type="ECO:0000256" key="5">
    <source>
        <dbReference type="SAM" id="Phobius"/>
    </source>
</evidence>
<evidence type="ECO:0000313" key="8">
    <source>
        <dbReference type="Proteomes" id="UP000006681"/>
    </source>
</evidence>
<dbReference type="Proteomes" id="UP000006681">
    <property type="component" value="Chromosome"/>
</dbReference>
<keyword evidence="2 5" id="KW-0812">Transmembrane</keyword>
<protein>
    <submittedName>
        <fullName evidence="7">Major facilitator superfamily MFS_1</fullName>
    </submittedName>
</protein>
<dbReference type="GeneID" id="9750982"/>
<feature type="transmembrane region" description="Helical" evidence="5">
    <location>
        <begin position="318"/>
        <end position="337"/>
    </location>
</feature>
<feature type="transmembrane region" description="Helical" evidence="5">
    <location>
        <begin position="171"/>
        <end position="191"/>
    </location>
</feature>
<dbReference type="RefSeq" id="WP_013335209.1">
    <property type="nucleotide sequence ID" value="NC_014537.1"/>
</dbReference>
<keyword evidence="8" id="KW-1185">Reference proteome</keyword>
<evidence type="ECO:0000256" key="1">
    <source>
        <dbReference type="ARBA" id="ARBA00004141"/>
    </source>
</evidence>
<dbReference type="OrthoDB" id="117970at2157"/>
<dbReference type="Pfam" id="PF07690">
    <property type="entry name" value="MFS_1"/>
    <property type="match status" value="1"/>
</dbReference>
<feature type="transmembrane region" description="Helical" evidence="5">
    <location>
        <begin position="203"/>
        <end position="226"/>
    </location>
</feature>
<feature type="transmembrane region" description="Helical" evidence="5">
    <location>
        <begin position="278"/>
        <end position="306"/>
    </location>
</feature>
<feature type="domain" description="Major facilitator superfamily (MFS) profile" evidence="6">
    <location>
        <begin position="7"/>
        <end position="469"/>
    </location>
</feature>
<sequence length="558" mass="61231">MRYKWVVLSNTTIGTLLAFMNNTIVIISLPAIFNGIRINPLSPSAFQYLLWVLMGYSLVTASLLVTLGRLSDMYGRVRLYNLGFLIFTIGSVLLYLTPNTGYLGALEIIIFRLVQAVGGAFLMVNSAALLTDAFPPNERGFALGTNQVAGLAGSLVGLIIGGVLATYDWRYVFLVSVPFGVFGTVWSYLRLREIRRPIREEIDWLGNLTFVVGLTLILLALTYGLAPYGSSPLGWDSPLVLVSFALGFAFLALFPLIETRVKAPMFRLELFRIRMFTAATIATTLRFLAYGSLMIMLTLWLQAIWLPLHGVPYTEAPLWAGIYLIPLMLGFLLTGPVSGWLSDRYGPRLLATLGMVIMGIGFLVLASMPYNFQYWVFAPVIFMIGVGNGMFSSPNTASIMNSVPPQHRGAANGMRTTLQNTAQAISFALAFTIVILAFTNYLPQALANALSSAGATALIPYITRIPPTVALFAAFLGYDPIRTMLSMIPQNIINDTPQQAINTITKLTWFPNAIAPAFMDSLHILFYISSALAFTAAIASALRGQIYIYEEEPQYASK</sequence>
<feature type="transmembrane region" description="Helical" evidence="5">
    <location>
        <begin position="424"/>
        <end position="446"/>
    </location>
</feature>
<dbReference type="InterPro" id="IPR020846">
    <property type="entry name" value="MFS_dom"/>
</dbReference>
<name>E1QS91_VULDI</name>
<evidence type="ECO:0000313" key="7">
    <source>
        <dbReference type="EMBL" id="ADN49484.1"/>
    </source>
</evidence>
<dbReference type="HOGENOM" id="CLU_000960_28_3_2"/>
<dbReference type="InterPro" id="IPR011701">
    <property type="entry name" value="MFS"/>
</dbReference>
<dbReference type="KEGG" id="vdi:Vdis_0069"/>
<keyword evidence="4 5" id="KW-0472">Membrane</keyword>
<dbReference type="eggNOG" id="arCOG00144">
    <property type="taxonomic scope" value="Archaea"/>
</dbReference>
<dbReference type="InterPro" id="IPR036259">
    <property type="entry name" value="MFS_trans_sf"/>
</dbReference>
<feature type="transmembrane region" description="Helical" evidence="5">
    <location>
        <begin position="238"/>
        <end position="257"/>
    </location>
</feature>
<comment type="subcellular location">
    <subcellularLocation>
        <location evidence="1">Membrane</location>
        <topology evidence="1">Multi-pass membrane protein</topology>
    </subcellularLocation>
</comment>
<organism evidence="7 8">
    <name type="scientific">Vulcanisaeta distributa (strain DSM 14429 / JCM 11212 / NBRC 100878 / IC-017)</name>
    <dbReference type="NCBI Taxonomy" id="572478"/>
    <lineage>
        <taxon>Archaea</taxon>
        <taxon>Thermoproteota</taxon>
        <taxon>Thermoprotei</taxon>
        <taxon>Thermoproteales</taxon>
        <taxon>Thermoproteaceae</taxon>
        <taxon>Vulcanisaeta</taxon>
    </lineage>
</organism>
<dbReference type="GO" id="GO:0005886">
    <property type="term" value="C:plasma membrane"/>
    <property type="evidence" value="ECO:0007669"/>
    <property type="project" value="TreeGrafter"/>
</dbReference>
<dbReference type="PROSITE" id="PS50850">
    <property type="entry name" value="MFS"/>
    <property type="match status" value="1"/>
</dbReference>
<dbReference type="SUPFAM" id="SSF103473">
    <property type="entry name" value="MFS general substrate transporter"/>
    <property type="match status" value="1"/>
</dbReference>
<feature type="transmembrane region" description="Helical" evidence="5">
    <location>
        <begin position="524"/>
        <end position="548"/>
    </location>
</feature>
<gene>
    <name evidence="7" type="ordered locus">Vdis_0069</name>
</gene>
<reference evidence="8" key="2">
    <citation type="journal article" date="2010" name="Stand. Genomic Sci.">
        <title>Complete genome sequence of Vulcanisaeta distributa type strain (IC-017T).</title>
        <authorList>
            <person name="Mavromatis K."/>
            <person name="Sikorski J."/>
            <person name="Pabst E."/>
            <person name="Teshima H."/>
            <person name="Lapidus A."/>
            <person name="Lucas S."/>
            <person name="Nolan M."/>
            <person name="Glavina Del Rio T."/>
            <person name="Cheng J."/>
            <person name="Bruce D."/>
            <person name="Goodwin L."/>
            <person name="Pitluck S."/>
            <person name="Liolios K."/>
            <person name="Ivanova N."/>
            <person name="Mikhailova N."/>
            <person name="Pati A."/>
            <person name="Chen A."/>
            <person name="Palaniappan K."/>
            <person name="Land M."/>
            <person name="Hauser L."/>
            <person name="Chang Y."/>
            <person name="Jeffries C."/>
            <person name="Rohde M."/>
            <person name="Spring S."/>
            <person name="Goker M."/>
            <person name="Wirth R."/>
            <person name="Woyke T."/>
            <person name="Bristow J."/>
            <person name="Eisen J."/>
            <person name="Markowitz V."/>
            <person name="Hugenholtz P."/>
            <person name="Klenk H."/>
            <person name="Kyrpides N."/>
        </authorList>
    </citation>
    <scope>NUCLEOTIDE SEQUENCE [LARGE SCALE GENOMIC DNA]</scope>
    <source>
        <strain evidence="8">DSM 14429 / JCM 11212 / NBRC 100878 / IC-017</strain>
    </source>
</reference>
<dbReference type="CDD" id="cd17321">
    <property type="entry name" value="MFS_MMR_MDR_like"/>
    <property type="match status" value="1"/>
</dbReference>
<feature type="transmembrane region" description="Helical" evidence="5">
    <location>
        <begin position="79"/>
        <end position="97"/>
    </location>
</feature>
<dbReference type="Gene3D" id="1.20.1250.20">
    <property type="entry name" value="MFS general substrate transporter like domains"/>
    <property type="match status" value="2"/>
</dbReference>
<feature type="transmembrane region" description="Helical" evidence="5">
    <location>
        <begin position="45"/>
        <end position="67"/>
    </location>
</feature>
<feature type="transmembrane region" description="Helical" evidence="5">
    <location>
        <begin position="349"/>
        <end position="366"/>
    </location>
</feature>
<feature type="transmembrane region" description="Helical" evidence="5">
    <location>
        <begin position="372"/>
        <end position="391"/>
    </location>
</feature>
<dbReference type="EMBL" id="CP002100">
    <property type="protein sequence ID" value="ADN49484.1"/>
    <property type="molecule type" value="Genomic_DNA"/>
</dbReference>
<feature type="transmembrane region" description="Helical" evidence="5">
    <location>
        <begin position="12"/>
        <end position="33"/>
    </location>
</feature>
<dbReference type="PANTHER" id="PTHR23501:SF5">
    <property type="entry name" value="TRANSPORT PROTEIN"/>
    <property type="match status" value="1"/>
</dbReference>
<reference evidence="7 8" key="1">
    <citation type="journal article" date="2010" name="Stand. Genomic Sci.">
        <title>Complete genome sequence of Vulcanisaeta distributa type strain (IC-017).</title>
        <authorList>
            <person name="Mavromatis K."/>
            <person name="Sikorski J."/>
            <person name="Pabst E."/>
            <person name="Teshima H."/>
            <person name="Lapidus A."/>
            <person name="Lucas S."/>
            <person name="Nolan M."/>
            <person name="Glavina Del Rio T."/>
            <person name="Cheng J.F."/>
            <person name="Bruce D."/>
            <person name="Goodwin L."/>
            <person name="Pitluck S."/>
            <person name="Liolios K."/>
            <person name="Ivanova N."/>
            <person name="Mikhailova N."/>
            <person name="Pati A."/>
            <person name="Chen A."/>
            <person name="Palaniappan K."/>
            <person name="Land M."/>
            <person name="Hauser L."/>
            <person name="Chang Y.J."/>
            <person name="Jeffries C.D."/>
            <person name="Rohde M."/>
            <person name="Spring S."/>
            <person name="Goker M."/>
            <person name="Wirth R."/>
            <person name="Woyke T."/>
            <person name="Bristow J."/>
            <person name="Eisen J.A."/>
            <person name="Markowitz V."/>
            <person name="Hugenholtz P."/>
            <person name="Klenk H.P."/>
            <person name="Kyrpides N.C."/>
        </authorList>
    </citation>
    <scope>NUCLEOTIDE SEQUENCE [LARGE SCALE GENOMIC DNA]</scope>
    <source>
        <strain evidence="8">DSM 14429 / JCM 11212 / NBRC 100878 / IC-017</strain>
    </source>
</reference>
<keyword evidence="3 5" id="KW-1133">Transmembrane helix</keyword>
<evidence type="ECO:0000256" key="4">
    <source>
        <dbReference type="ARBA" id="ARBA00023136"/>
    </source>
</evidence>
<accession>E1QS91</accession>
<dbReference type="PANTHER" id="PTHR23501">
    <property type="entry name" value="MAJOR FACILITATOR SUPERFAMILY"/>
    <property type="match status" value="1"/>
</dbReference>
<feature type="transmembrane region" description="Helical" evidence="5">
    <location>
        <begin position="458"/>
        <end position="478"/>
    </location>
</feature>